<evidence type="ECO:0000313" key="1">
    <source>
        <dbReference type="EMBL" id="MST56348.1"/>
    </source>
</evidence>
<reference evidence="1 2" key="1">
    <citation type="submission" date="2019-08" db="EMBL/GenBank/DDBJ databases">
        <title>In-depth cultivation of the pig gut microbiome towards novel bacterial diversity and tailored functional studies.</title>
        <authorList>
            <person name="Wylensek D."/>
            <person name="Hitch T.C.A."/>
            <person name="Clavel T."/>
        </authorList>
    </citation>
    <scope>NUCLEOTIDE SEQUENCE [LARGE SCALE GENOMIC DNA]</scope>
    <source>
        <strain evidence="1 2">SM-530-WT-4B</strain>
    </source>
</reference>
<comment type="caution">
    <text evidence="1">The sequence shown here is derived from an EMBL/GenBank/DDBJ whole genome shotgun (WGS) entry which is preliminary data.</text>
</comment>
<dbReference type="Pfam" id="PF11455">
    <property type="entry name" value="MazE-like"/>
    <property type="match status" value="1"/>
</dbReference>
<dbReference type="EMBL" id="VUNH01000011">
    <property type="protein sequence ID" value="MST56348.1"/>
    <property type="molecule type" value="Genomic_DNA"/>
</dbReference>
<dbReference type="AlphaFoldDB" id="A0A6L5YE79"/>
<accession>A0A6L5YE79</accession>
<name>A0A6L5YE79_9BACT</name>
<protein>
    <submittedName>
        <fullName evidence="1">DUF3018 family protein</fullName>
    </submittedName>
</protein>
<keyword evidence="2" id="KW-1185">Reference proteome</keyword>
<organism evidence="1 2">
    <name type="scientific">Pyramidobacter porci</name>
    <dbReference type="NCBI Taxonomy" id="2605789"/>
    <lineage>
        <taxon>Bacteria</taxon>
        <taxon>Thermotogati</taxon>
        <taxon>Synergistota</taxon>
        <taxon>Synergistia</taxon>
        <taxon>Synergistales</taxon>
        <taxon>Dethiosulfovibrionaceae</taxon>
        <taxon>Pyramidobacter</taxon>
    </lineage>
</organism>
<proteinExistence type="predicted"/>
<gene>
    <name evidence="1" type="ORF">FYJ74_09925</name>
</gene>
<dbReference type="InterPro" id="IPR021558">
    <property type="entry name" value="MazE-like"/>
</dbReference>
<dbReference type="Proteomes" id="UP000473699">
    <property type="component" value="Unassembled WGS sequence"/>
</dbReference>
<evidence type="ECO:0000313" key="2">
    <source>
        <dbReference type="Proteomes" id="UP000473699"/>
    </source>
</evidence>
<sequence>MAERNEKKRLSVARRRNALRSDGYRPVQLWVPDLRNLEVRSACLRDLEAIRDDPREREYHSMLEAAAADITEWEY</sequence>